<evidence type="ECO:0000256" key="5">
    <source>
        <dbReference type="ARBA" id="ARBA00022705"/>
    </source>
</evidence>
<keyword evidence="4" id="KW-0548">Nucleotidyltransferase</keyword>
<evidence type="ECO:0000256" key="6">
    <source>
        <dbReference type="ARBA" id="ARBA00022932"/>
    </source>
</evidence>
<dbReference type="SUPFAM" id="SSF52540">
    <property type="entry name" value="P-loop containing nucleoside triphosphate hydrolases"/>
    <property type="match status" value="1"/>
</dbReference>
<dbReference type="InterPro" id="IPR008921">
    <property type="entry name" value="DNA_pol3_clamp-load_cplx_C"/>
</dbReference>
<protein>
    <recommendedName>
        <fullName evidence="2 9">DNA polymerase III subunit delta</fullName>
        <ecNumber evidence="1 9">2.7.7.7</ecNumber>
    </recommendedName>
</protein>
<comment type="similarity">
    <text evidence="7">Belongs to the DNA polymerase HolA subunit family.</text>
</comment>
<comment type="caution">
    <text evidence="12">The sequence shown here is derived from an EMBL/GenBank/DDBJ whole genome shotgun (WGS) entry which is preliminary data.</text>
</comment>
<dbReference type="InterPro" id="IPR005790">
    <property type="entry name" value="DNA_polIII_delta"/>
</dbReference>
<reference evidence="12 13" key="1">
    <citation type="submission" date="2016-08" db="EMBL/GenBank/DDBJ databases">
        <title>Draft genome sequence of Candidatus Piscirickettsia litoralis, from seawater.</title>
        <authorList>
            <person name="Wan X."/>
            <person name="Lee A.J."/>
            <person name="Hou S."/>
            <person name="Donachie S.P."/>
        </authorList>
    </citation>
    <scope>NUCLEOTIDE SEQUENCE [LARGE SCALE GENOMIC DNA]</scope>
    <source>
        <strain evidence="12 13">Y2</strain>
    </source>
</reference>
<dbReference type="EC" id="2.7.7.7" evidence="1 9"/>
<name>A0ABX3A550_9GAMM</name>
<evidence type="ECO:0000256" key="9">
    <source>
        <dbReference type="NCBIfam" id="TIGR01128"/>
    </source>
</evidence>
<feature type="domain" description="DNA polymerase III delta subunit-like C-terminal" evidence="11">
    <location>
        <begin position="224"/>
        <end position="320"/>
    </location>
</feature>
<evidence type="ECO:0000256" key="7">
    <source>
        <dbReference type="ARBA" id="ARBA00034754"/>
    </source>
</evidence>
<gene>
    <name evidence="12" type="ORF">BGC07_07360</name>
</gene>
<dbReference type="InterPro" id="IPR027417">
    <property type="entry name" value="P-loop_NTPase"/>
</dbReference>
<proteinExistence type="inferred from homology"/>
<accession>A0ABX3A550</accession>
<dbReference type="EMBL" id="MDTU01000001">
    <property type="protein sequence ID" value="ODN42773.1"/>
    <property type="molecule type" value="Genomic_DNA"/>
</dbReference>
<keyword evidence="6" id="KW-0239">DNA-directed DNA polymerase</keyword>
<evidence type="ECO:0000259" key="11">
    <source>
        <dbReference type="Pfam" id="PF21694"/>
    </source>
</evidence>
<evidence type="ECO:0000313" key="13">
    <source>
        <dbReference type="Proteomes" id="UP000094329"/>
    </source>
</evidence>
<evidence type="ECO:0000259" key="10">
    <source>
        <dbReference type="Pfam" id="PF06144"/>
    </source>
</evidence>
<evidence type="ECO:0000313" key="12">
    <source>
        <dbReference type="EMBL" id="ODN42773.1"/>
    </source>
</evidence>
<dbReference type="Pfam" id="PF06144">
    <property type="entry name" value="DNA_pol3_delta"/>
    <property type="match status" value="1"/>
</dbReference>
<dbReference type="Gene3D" id="3.40.50.300">
    <property type="entry name" value="P-loop containing nucleotide triphosphate hydrolases"/>
    <property type="match status" value="1"/>
</dbReference>
<comment type="catalytic activity">
    <reaction evidence="8">
        <text>DNA(n) + a 2'-deoxyribonucleoside 5'-triphosphate = DNA(n+1) + diphosphate</text>
        <dbReference type="Rhea" id="RHEA:22508"/>
        <dbReference type="Rhea" id="RHEA-COMP:17339"/>
        <dbReference type="Rhea" id="RHEA-COMP:17340"/>
        <dbReference type="ChEBI" id="CHEBI:33019"/>
        <dbReference type="ChEBI" id="CHEBI:61560"/>
        <dbReference type="ChEBI" id="CHEBI:173112"/>
        <dbReference type="EC" id="2.7.7.7"/>
    </reaction>
</comment>
<evidence type="ECO:0000256" key="4">
    <source>
        <dbReference type="ARBA" id="ARBA00022695"/>
    </source>
</evidence>
<evidence type="ECO:0000256" key="2">
    <source>
        <dbReference type="ARBA" id="ARBA00017703"/>
    </source>
</evidence>
<dbReference type="PANTHER" id="PTHR34388">
    <property type="entry name" value="DNA POLYMERASE III SUBUNIT DELTA"/>
    <property type="match status" value="1"/>
</dbReference>
<dbReference type="SUPFAM" id="SSF48019">
    <property type="entry name" value="post-AAA+ oligomerization domain-like"/>
    <property type="match status" value="1"/>
</dbReference>
<dbReference type="InterPro" id="IPR048466">
    <property type="entry name" value="DNA_pol3_delta-like_C"/>
</dbReference>
<keyword evidence="3" id="KW-0808">Transferase</keyword>
<sequence length="350" mass="39805">MAFGSAKFLKLSANEFYAKLKQGKLSSNCYWFHGDEMLLVQEAANLVREQVRDQGVACERRVFYADLPGFDWQSFLLAASSGSLFSEQRILELRLLEQKPTVQILGYIQQFLSQNSPDNLLMISSQKLESRLQKHKIFLALSKQCVEVPFWPLQGRNLQQWLSQRARTLKLSLTTGALDYLYMQTEGNLLAAAQELDKLALLYEGKPLDEAMIAEHVAQGARFQVFQLMDDILARQSETVLRALAGLELQGESEVLVLWGLLRDIRLLLKVKSGASEAELRRDNVWPRRMRLLQQAARGLSVSTLERLILECQKVELMIKGVNPGAPWQALTRVTCVLMGLKGSEWYEKQ</sequence>
<dbReference type="CDD" id="cd18138">
    <property type="entry name" value="HLD_clamp_pol_III_delta"/>
    <property type="match status" value="1"/>
</dbReference>
<dbReference type="NCBIfam" id="TIGR01128">
    <property type="entry name" value="holA"/>
    <property type="match status" value="1"/>
</dbReference>
<dbReference type="PANTHER" id="PTHR34388:SF1">
    <property type="entry name" value="DNA POLYMERASE III SUBUNIT DELTA"/>
    <property type="match status" value="1"/>
</dbReference>
<dbReference type="Gene3D" id="1.10.8.60">
    <property type="match status" value="1"/>
</dbReference>
<dbReference type="InterPro" id="IPR010372">
    <property type="entry name" value="DNA_pol3_delta_N"/>
</dbReference>
<evidence type="ECO:0000256" key="3">
    <source>
        <dbReference type="ARBA" id="ARBA00022679"/>
    </source>
</evidence>
<keyword evidence="13" id="KW-1185">Reference proteome</keyword>
<dbReference type="Proteomes" id="UP000094329">
    <property type="component" value="Unassembled WGS sequence"/>
</dbReference>
<evidence type="ECO:0000256" key="1">
    <source>
        <dbReference type="ARBA" id="ARBA00012417"/>
    </source>
</evidence>
<dbReference type="Pfam" id="PF21694">
    <property type="entry name" value="DNA_pol3_delta_C"/>
    <property type="match status" value="1"/>
</dbReference>
<evidence type="ECO:0000256" key="8">
    <source>
        <dbReference type="ARBA" id="ARBA00049244"/>
    </source>
</evidence>
<organism evidence="12 13">
    <name type="scientific">Piscirickettsia litoralis</name>
    <dbReference type="NCBI Taxonomy" id="1891921"/>
    <lineage>
        <taxon>Bacteria</taxon>
        <taxon>Pseudomonadati</taxon>
        <taxon>Pseudomonadota</taxon>
        <taxon>Gammaproteobacteria</taxon>
        <taxon>Thiotrichales</taxon>
        <taxon>Piscirickettsiaceae</taxon>
        <taxon>Piscirickettsia</taxon>
    </lineage>
</organism>
<dbReference type="Gene3D" id="1.20.272.10">
    <property type="match status" value="1"/>
</dbReference>
<keyword evidence="5" id="KW-0235">DNA replication</keyword>
<feature type="domain" description="DNA polymerase III delta N-terminal" evidence="10">
    <location>
        <begin position="30"/>
        <end position="144"/>
    </location>
</feature>